<dbReference type="PIRSF" id="PIRSF000137">
    <property type="entry name" value="Alcohol_oxidase"/>
    <property type="match status" value="1"/>
</dbReference>
<dbReference type="EMBL" id="WTYM01000059">
    <property type="protein sequence ID" value="MXO61191.1"/>
    <property type="molecule type" value="Genomic_DNA"/>
</dbReference>
<comment type="cofactor">
    <cofactor evidence="1">
        <name>FAD</name>
        <dbReference type="ChEBI" id="CHEBI:57692"/>
    </cofactor>
</comment>
<accession>A0A6I4SYY3</accession>
<dbReference type="InterPro" id="IPR036188">
    <property type="entry name" value="FAD/NAD-bd_sf"/>
</dbReference>
<keyword evidence="4 5" id="KW-0274">FAD</keyword>
<dbReference type="GO" id="GO:0050660">
    <property type="term" value="F:flavin adenine dinucleotide binding"/>
    <property type="evidence" value="ECO:0007669"/>
    <property type="project" value="InterPro"/>
</dbReference>
<dbReference type="Proteomes" id="UP000433652">
    <property type="component" value="Unassembled WGS sequence"/>
</dbReference>
<organism evidence="8 9">
    <name type="scientific">Croceibacterium salegens</name>
    <dbReference type="NCBI Taxonomy" id="1737568"/>
    <lineage>
        <taxon>Bacteria</taxon>
        <taxon>Pseudomonadati</taxon>
        <taxon>Pseudomonadota</taxon>
        <taxon>Alphaproteobacteria</taxon>
        <taxon>Sphingomonadales</taxon>
        <taxon>Erythrobacteraceae</taxon>
        <taxon>Croceibacterium</taxon>
    </lineage>
</organism>
<evidence type="ECO:0000256" key="5">
    <source>
        <dbReference type="RuleBase" id="RU003968"/>
    </source>
</evidence>
<evidence type="ECO:0000256" key="2">
    <source>
        <dbReference type="ARBA" id="ARBA00010790"/>
    </source>
</evidence>
<dbReference type="SUPFAM" id="SSF54373">
    <property type="entry name" value="FAD-linked reductases, C-terminal domain"/>
    <property type="match status" value="1"/>
</dbReference>
<dbReference type="PROSITE" id="PS00623">
    <property type="entry name" value="GMC_OXRED_1"/>
    <property type="match status" value="1"/>
</dbReference>
<protein>
    <submittedName>
        <fullName evidence="8">Choline dehydrogenase</fullName>
    </submittedName>
</protein>
<comment type="similarity">
    <text evidence="2 5">Belongs to the GMC oxidoreductase family.</text>
</comment>
<evidence type="ECO:0000259" key="6">
    <source>
        <dbReference type="PROSITE" id="PS00623"/>
    </source>
</evidence>
<name>A0A6I4SYY3_9SPHN</name>
<proteinExistence type="inferred from homology"/>
<sequence length="535" mass="57290">MTSEVDYIVVGAGSAGCVVAARLSEDDKVQVALLEAGGDVDSAMIRMPLAWMPVSADPRYGWNLMSEPDPHMGGRAQPIPRGKLLGGSSAINGTMYIRGHKADYDGWAAMGLPGWGYDDVLPYFRKSETNWRGASEIHGGDGPLSVTPMLPHSELTPVMYAAGAELGYREEPDFAVPEPEGFGMPDCTIRNGHRDSTARAYLDPARQRRNLTIVTEAAATRVLVEDGRAVGVEYRQGGDTKTLRARREVIVCGGALHSPHLLMLSGIGPAAHLREHGIEVLHDLPGVGQNLQDHPIAVTVWAAAKPNTFDRELRLDRLALNVIRWTLTGKGTPAQSPMTAQGFIRSGPEQERPDLQFQVSHTSYMARVWFPGWRAGAGHQLTAGCVLLNPESRGAVTLGSADPAALPKVLLNFLAEPGDRLRLRAAMRLMREFFATPAAAATVAAEIAPGAAADDDEALDAWLEQTIISGGHPTSTCAMGTGPEAVLDGELRVRGIRALRVADASSMPQLIRGNTNAPTIMVAEKAADLVHLANR</sequence>
<dbReference type="InterPro" id="IPR000172">
    <property type="entry name" value="GMC_OxRdtase_N"/>
</dbReference>
<dbReference type="SUPFAM" id="SSF51905">
    <property type="entry name" value="FAD/NAD(P)-binding domain"/>
    <property type="match status" value="1"/>
</dbReference>
<dbReference type="AlphaFoldDB" id="A0A6I4SYY3"/>
<dbReference type="Gene3D" id="3.30.560.10">
    <property type="entry name" value="Glucose Oxidase, domain 3"/>
    <property type="match status" value="1"/>
</dbReference>
<evidence type="ECO:0000259" key="7">
    <source>
        <dbReference type="PROSITE" id="PS00624"/>
    </source>
</evidence>
<dbReference type="Pfam" id="PF00732">
    <property type="entry name" value="GMC_oxred_N"/>
    <property type="match status" value="1"/>
</dbReference>
<dbReference type="Gene3D" id="3.50.50.60">
    <property type="entry name" value="FAD/NAD(P)-binding domain"/>
    <property type="match status" value="1"/>
</dbReference>
<evidence type="ECO:0000313" key="8">
    <source>
        <dbReference type="EMBL" id="MXO61191.1"/>
    </source>
</evidence>
<feature type="domain" description="Glucose-methanol-choline oxidoreductase N-terminal" evidence="7">
    <location>
        <begin position="254"/>
        <end position="268"/>
    </location>
</feature>
<dbReference type="PANTHER" id="PTHR11552">
    <property type="entry name" value="GLUCOSE-METHANOL-CHOLINE GMC OXIDOREDUCTASE"/>
    <property type="match status" value="1"/>
</dbReference>
<evidence type="ECO:0000256" key="3">
    <source>
        <dbReference type="ARBA" id="ARBA00022630"/>
    </source>
</evidence>
<dbReference type="GO" id="GO:0016020">
    <property type="term" value="C:membrane"/>
    <property type="evidence" value="ECO:0007669"/>
    <property type="project" value="TreeGrafter"/>
</dbReference>
<dbReference type="PROSITE" id="PS00624">
    <property type="entry name" value="GMC_OXRED_2"/>
    <property type="match status" value="1"/>
</dbReference>
<dbReference type="PANTHER" id="PTHR11552:SF147">
    <property type="entry name" value="CHOLINE DEHYDROGENASE, MITOCHONDRIAL"/>
    <property type="match status" value="1"/>
</dbReference>
<dbReference type="GO" id="GO:0008812">
    <property type="term" value="F:choline dehydrogenase activity"/>
    <property type="evidence" value="ECO:0007669"/>
    <property type="project" value="TreeGrafter"/>
</dbReference>
<feature type="domain" description="Glucose-methanol-choline oxidoreductase N-terminal" evidence="6">
    <location>
        <begin position="82"/>
        <end position="105"/>
    </location>
</feature>
<evidence type="ECO:0000256" key="4">
    <source>
        <dbReference type="ARBA" id="ARBA00022827"/>
    </source>
</evidence>
<gene>
    <name evidence="8" type="ORF">GRI89_16730</name>
</gene>
<reference evidence="8 9" key="1">
    <citation type="submission" date="2019-12" db="EMBL/GenBank/DDBJ databases">
        <title>Genomic-based taxomic classification of the family Erythrobacteraceae.</title>
        <authorList>
            <person name="Xu L."/>
        </authorList>
    </citation>
    <scope>NUCLEOTIDE SEQUENCE [LARGE SCALE GENOMIC DNA]</scope>
    <source>
        <strain evidence="8 9">MCCC 1K01500</strain>
    </source>
</reference>
<dbReference type="InterPro" id="IPR012132">
    <property type="entry name" value="GMC_OxRdtase"/>
</dbReference>
<dbReference type="Pfam" id="PF05199">
    <property type="entry name" value="GMC_oxred_C"/>
    <property type="match status" value="1"/>
</dbReference>
<keyword evidence="3 5" id="KW-0285">Flavoprotein</keyword>
<dbReference type="GO" id="GO:0019285">
    <property type="term" value="P:glycine betaine biosynthetic process from choline"/>
    <property type="evidence" value="ECO:0007669"/>
    <property type="project" value="TreeGrafter"/>
</dbReference>
<evidence type="ECO:0000313" key="9">
    <source>
        <dbReference type="Proteomes" id="UP000433652"/>
    </source>
</evidence>
<keyword evidence="9" id="KW-1185">Reference proteome</keyword>
<dbReference type="InterPro" id="IPR007867">
    <property type="entry name" value="GMC_OxRtase_C"/>
</dbReference>
<evidence type="ECO:0000256" key="1">
    <source>
        <dbReference type="ARBA" id="ARBA00001974"/>
    </source>
</evidence>
<comment type="caution">
    <text evidence="8">The sequence shown here is derived from an EMBL/GenBank/DDBJ whole genome shotgun (WGS) entry which is preliminary data.</text>
</comment>
<dbReference type="RefSeq" id="WP_201290963.1">
    <property type="nucleotide sequence ID" value="NZ_WTYM01000059.1"/>
</dbReference>